<protein>
    <submittedName>
        <fullName evidence="1">Uncharacterized protein</fullName>
    </submittedName>
</protein>
<organism evidence="1 2">
    <name type="scientific">Parabacteroides gordonii MS-1 = DSM 23371</name>
    <dbReference type="NCBI Taxonomy" id="1203610"/>
    <lineage>
        <taxon>Bacteria</taxon>
        <taxon>Pseudomonadati</taxon>
        <taxon>Bacteroidota</taxon>
        <taxon>Bacteroidia</taxon>
        <taxon>Bacteroidales</taxon>
        <taxon>Tannerellaceae</taxon>
        <taxon>Parabacteroides</taxon>
    </lineage>
</organism>
<comment type="caution">
    <text evidence="1">The sequence shown here is derived from an EMBL/GenBank/DDBJ whole genome shotgun (WGS) entry which is preliminary data.</text>
</comment>
<dbReference type="PATRIC" id="fig|1203610.3.peg.4140"/>
<sequence>MKDTILLICVIFFSFRTYAQNDLSDIYHGYFKAVEQICKKDNGKLWGINLYSPILCIDSLRNVWSNEPDNENKFVKQENIYRGKYPIDKSVANSITEVYGKKWVMVMVPLPEDELERNILFTHEIFHYWQDLLKLISFNYNNAHLEQKDARIWLKMEWLALSKALSTEGEERRMCIEDALCFRAYRRSLYPDYVTAENAFEIHEGIPQYTGMKLCIDSDSLYRAKLDESLEKYLAAENLVRSYAYHSGSVYGYLLDQSRHDWRKQLNATSDLGSIVQKMYETFLPVDIQNQCEIRKNKYSYTRIEKEEQARDKRKQYELAQIKTVFQTNCITLPLRKMNISFNPNRITALEGLGTFYKEARIVDEWGILNVFNIGCLINDAWNSVTIPLSDYKLGNDTKHIITNDWQLDLNEGFILEKDSLKQEFTAR</sequence>
<evidence type="ECO:0000313" key="2">
    <source>
        <dbReference type="Proteomes" id="UP000033035"/>
    </source>
</evidence>
<gene>
    <name evidence="1" type="ORF">HMPREF1536_04061</name>
</gene>
<proteinExistence type="predicted"/>
<evidence type="ECO:0000313" key="1">
    <source>
        <dbReference type="EMBL" id="KKB50525.1"/>
    </source>
</evidence>
<dbReference type="AlphaFoldDB" id="A0A0F5IZA9"/>
<dbReference type="EMBL" id="AQHW01000020">
    <property type="protein sequence ID" value="KKB50525.1"/>
    <property type="molecule type" value="Genomic_DNA"/>
</dbReference>
<dbReference type="HOGENOM" id="CLU_052329_0_0_10"/>
<keyword evidence="2" id="KW-1185">Reference proteome</keyword>
<accession>A0A0F5IZA9</accession>
<dbReference type="Proteomes" id="UP000033035">
    <property type="component" value="Unassembled WGS sequence"/>
</dbReference>
<reference evidence="1 2" key="1">
    <citation type="submission" date="2013-04" db="EMBL/GenBank/DDBJ databases">
        <title>The Genome Sequence of Parabacteroides gordonii DSM 23371.</title>
        <authorList>
            <consortium name="The Broad Institute Genomics Platform"/>
            <person name="Earl A."/>
            <person name="Ward D."/>
            <person name="Feldgarden M."/>
            <person name="Gevers D."/>
            <person name="Martens E."/>
            <person name="Sakamoto M."/>
            <person name="Benno Y."/>
            <person name="Suzuki N."/>
            <person name="Matsunaga N."/>
            <person name="Koshihara K."/>
            <person name="Seki M."/>
            <person name="Komiya H."/>
            <person name="Walker B."/>
            <person name="Young S."/>
            <person name="Zeng Q."/>
            <person name="Gargeya S."/>
            <person name="Fitzgerald M."/>
            <person name="Haas B."/>
            <person name="Abouelleil A."/>
            <person name="Allen A.W."/>
            <person name="Alvarado L."/>
            <person name="Arachchi H.M."/>
            <person name="Berlin A.M."/>
            <person name="Chapman S.B."/>
            <person name="Gainer-Dewar J."/>
            <person name="Goldberg J."/>
            <person name="Griggs A."/>
            <person name="Gujja S."/>
            <person name="Hansen M."/>
            <person name="Howarth C."/>
            <person name="Imamovic A."/>
            <person name="Ireland A."/>
            <person name="Larimer J."/>
            <person name="McCowan C."/>
            <person name="Murphy C."/>
            <person name="Pearson M."/>
            <person name="Poon T.W."/>
            <person name="Priest M."/>
            <person name="Roberts A."/>
            <person name="Saif S."/>
            <person name="Shea T."/>
            <person name="Sisk P."/>
            <person name="Sykes S."/>
            <person name="Wortman J."/>
            <person name="Nusbaum C."/>
            <person name="Birren B."/>
        </authorList>
    </citation>
    <scope>NUCLEOTIDE SEQUENCE [LARGE SCALE GENOMIC DNA]</scope>
    <source>
        <strain evidence="1 2">MS-1</strain>
    </source>
</reference>
<name>A0A0F5IZA9_9BACT</name>
<dbReference type="RefSeq" id="WP_028729408.1">
    <property type="nucleotide sequence ID" value="NZ_KE386763.1"/>
</dbReference>
<dbReference type="STRING" id="1203610.HMPREF1536_04061"/>